<dbReference type="STRING" id="314232.SKA53_04603"/>
<keyword evidence="7" id="KW-1185">Reference proteome</keyword>
<dbReference type="Gene3D" id="1.20.1550.10">
    <property type="entry name" value="DsbB-like"/>
    <property type="match status" value="1"/>
</dbReference>
<dbReference type="AlphaFoldDB" id="A3V614"/>
<accession>A3V614</accession>
<keyword evidence="3 5" id="KW-1133">Transmembrane helix</keyword>
<dbReference type="SUPFAM" id="SSF158442">
    <property type="entry name" value="DsbB-like"/>
    <property type="match status" value="1"/>
</dbReference>
<evidence type="ECO:0000256" key="5">
    <source>
        <dbReference type="SAM" id="Phobius"/>
    </source>
</evidence>
<dbReference type="InterPro" id="IPR003752">
    <property type="entry name" value="DiS_bond_form_DsbB/BdbC"/>
</dbReference>
<evidence type="ECO:0000313" key="6">
    <source>
        <dbReference type="EMBL" id="EAQ06338.1"/>
    </source>
</evidence>
<dbReference type="GO" id="GO:0006457">
    <property type="term" value="P:protein folding"/>
    <property type="evidence" value="ECO:0007669"/>
    <property type="project" value="InterPro"/>
</dbReference>
<dbReference type="GO" id="GO:0016020">
    <property type="term" value="C:membrane"/>
    <property type="evidence" value="ECO:0007669"/>
    <property type="project" value="UniProtKB-SubCell"/>
</dbReference>
<name>A3V614_9RHOB</name>
<organism evidence="6 7">
    <name type="scientific">Yoonia vestfoldensis SKA53</name>
    <dbReference type="NCBI Taxonomy" id="314232"/>
    <lineage>
        <taxon>Bacteria</taxon>
        <taxon>Pseudomonadati</taxon>
        <taxon>Pseudomonadota</taxon>
        <taxon>Alphaproteobacteria</taxon>
        <taxon>Rhodobacterales</taxon>
        <taxon>Paracoccaceae</taxon>
        <taxon>Yoonia</taxon>
    </lineage>
</organism>
<dbReference type="Pfam" id="PF02600">
    <property type="entry name" value="DsbB"/>
    <property type="match status" value="1"/>
</dbReference>
<sequence>MCDQVTWELLSLSMASWNAVLSFGLMAIWISAVMIAKGSSRTA</sequence>
<evidence type="ECO:0000256" key="2">
    <source>
        <dbReference type="ARBA" id="ARBA00022692"/>
    </source>
</evidence>
<protein>
    <submittedName>
        <fullName evidence="6">Uncharacterized protein</fullName>
    </submittedName>
</protein>
<keyword evidence="2 5" id="KW-0812">Transmembrane</keyword>
<evidence type="ECO:0000256" key="4">
    <source>
        <dbReference type="ARBA" id="ARBA00023136"/>
    </source>
</evidence>
<feature type="transmembrane region" description="Helical" evidence="5">
    <location>
        <begin position="15"/>
        <end position="36"/>
    </location>
</feature>
<proteinExistence type="predicted"/>
<keyword evidence="4 5" id="KW-0472">Membrane</keyword>
<reference evidence="6 7" key="1">
    <citation type="submission" date="2006-01" db="EMBL/GenBank/DDBJ databases">
        <authorList>
            <person name="Hagstrom A."/>
            <person name="Ferriera S."/>
            <person name="Johnson J."/>
            <person name="Kravitz S."/>
            <person name="Halpern A."/>
            <person name="Remington K."/>
            <person name="Beeson K."/>
            <person name="Tran B."/>
            <person name="Rogers Y.-H."/>
            <person name="Friedman R."/>
            <person name="Venter J.C."/>
        </authorList>
    </citation>
    <scope>NUCLEOTIDE SEQUENCE [LARGE SCALE GENOMIC DNA]</scope>
    <source>
        <strain evidence="6 7">SKA53</strain>
    </source>
</reference>
<dbReference type="InterPro" id="IPR023380">
    <property type="entry name" value="DsbB-like_sf"/>
</dbReference>
<dbReference type="HOGENOM" id="CLU_3235662_0_0_5"/>
<evidence type="ECO:0000256" key="1">
    <source>
        <dbReference type="ARBA" id="ARBA00004141"/>
    </source>
</evidence>
<dbReference type="Proteomes" id="UP000004507">
    <property type="component" value="Unassembled WGS sequence"/>
</dbReference>
<evidence type="ECO:0000313" key="7">
    <source>
        <dbReference type="Proteomes" id="UP000004507"/>
    </source>
</evidence>
<evidence type="ECO:0000256" key="3">
    <source>
        <dbReference type="ARBA" id="ARBA00022989"/>
    </source>
</evidence>
<dbReference type="GO" id="GO:0015035">
    <property type="term" value="F:protein-disulfide reductase activity"/>
    <property type="evidence" value="ECO:0007669"/>
    <property type="project" value="InterPro"/>
</dbReference>
<dbReference type="EMBL" id="AAMS01000005">
    <property type="protein sequence ID" value="EAQ06338.1"/>
    <property type="molecule type" value="Genomic_DNA"/>
</dbReference>
<comment type="subcellular location">
    <subcellularLocation>
        <location evidence="1">Membrane</location>
        <topology evidence="1">Multi-pass membrane protein</topology>
    </subcellularLocation>
</comment>
<comment type="caution">
    <text evidence="6">The sequence shown here is derived from an EMBL/GenBank/DDBJ whole genome shotgun (WGS) entry which is preliminary data.</text>
</comment>
<gene>
    <name evidence="6" type="ORF">SKA53_04603</name>
</gene>